<evidence type="ECO:0000313" key="8">
    <source>
        <dbReference type="Proteomes" id="UP001295684"/>
    </source>
</evidence>
<comment type="pathway">
    <text evidence="2">Protein modification; protein ubiquitination.</text>
</comment>
<dbReference type="GO" id="GO:0007219">
    <property type="term" value="P:Notch signaling pathway"/>
    <property type="evidence" value="ECO:0007669"/>
    <property type="project" value="InterPro"/>
</dbReference>
<dbReference type="GO" id="GO:0061630">
    <property type="term" value="F:ubiquitin protein ligase activity"/>
    <property type="evidence" value="ECO:0007669"/>
    <property type="project" value="UniProtKB-EC"/>
</dbReference>
<keyword evidence="4" id="KW-0808">Transferase</keyword>
<gene>
    <name evidence="7" type="ORF">ECRASSUSDP1_LOCUS12655</name>
</gene>
<dbReference type="Gene3D" id="3.30.40.10">
    <property type="entry name" value="Zinc/RING finger domain, C3HC4 (zinc finger)"/>
    <property type="match status" value="1"/>
</dbReference>
<reference evidence="7" key="1">
    <citation type="submission" date="2023-07" db="EMBL/GenBank/DDBJ databases">
        <authorList>
            <consortium name="AG Swart"/>
            <person name="Singh M."/>
            <person name="Singh A."/>
            <person name="Seah K."/>
            <person name="Emmerich C."/>
        </authorList>
    </citation>
    <scope>NUCLEOTIDE SEQUENCE</scope>
    <source>
        <strain evidence="7">DP1</strain>
    </source>
</reference>
<dbReference type="InterPro" id="IPR039399">
    <property type="entry name" value="Deltex_C_sf"/>
</dbReference>
<dbReference type="Gene3D" id="3.30.390.130">
    <property type="match status" value="1"/>
</dbReference>
<dbReference type="GO" id="GO:0046872">
    <property type="term" value="F:metal ion binding"/>
    <property type="evidence" value="ECO:0007669"/>
    <property type="project" value="UniProtKB-KW"/>
</dbReference>
<dbReference type="Proteomes" id="UP001295684">
    <property type="component" value="Unassembled WGS sequence"/>
</dbReference>
<evidence type="ECO:0000256" key="5">
    <source>
        <dbReference type="ARBA" id="ARBA00022723"/>
    </source>
</evidence>
<dbReference type="GO" id="GO:0016567">
    <property type="term" value="P:protein ubiquitination"/>
    <property type="evidence" value="ECO:0007669"/>
    <property type="project" value="InterPro"/>
</dbReference>
<evidence type="ECO:0000256" key="4">
    <source>
        <dbReference type="ARBA" id="ARBA00022679"/>
    </source>
</evidence>
<evidence type="ECO:0000256" key="1">
    <source>
        <dbReference type="ARBA" id="ARBA00000900"/>
    </source>
</evidence>
<dbReference type="SUPFAM" id="SSF57850">
    <property type="entry name" value="RING/U-box"/>
    <property type="match status" value="1"/>
</dbReference>
<sequence>MEKTPGKISEDLQIETEEETKEVSADLKALGFSKSMIGKPKSFTKHTSRCAELTKWIEITVYELYLILEQEQKHHKQIDEEEICPICRCELYDDIMTMKKEEICVQQAEMLKDPTEISVIKFGNCSDHYFHKDCAEMMMGEKNHLKCPICSNIYGVLMGEMPPGVMSWQYYDAGYNSCAGYECSGTWHISYSFPSGRKKDGVRYSGTSRQAFLPDTCEGREVMLLLIKSFNRKLTFIVGDSVTTGRKNVVVWNSVHHKTSLSGGSSSFGYPDSTYFNRVKLELADKGVVLEESDDTSKISREGYLQSM</sequence>
<keyword evidence="8" id="KW-1185">Reference proteome</keyword>
<dbReference type="Pfam" id="PF18102">
    <property type="entry name" value="DTC"/>
    <property type="match status" value="1"/>
</dbReference>
<dbReference type="InterPro" id="IPR039398">
    <property type="entry name" value="Deltex_fam"/>
</dbReference>
<proteinExistence type="predicted"/>
<evidence type="ECO:0000313" key="7">
    <source>
        <dbReference type="EMBL" id="CAI2371335.1"/>
    </source>
</evidence>
<dbReference type="EC" id="2.3.2.27" evidence="3"/>
<evidence type="ECO:0000259" key="6">
    <source>
        <dbReference type="Pfam" id="PF18102"/>
    </source>
</evidence>
<name>A0AAD1XE72_EUPCR</name>
<dbReference type="InterPro" id="IPR039396">
    <property type="entry name" value="Deltex_C"/>
</dbReference>
<evidence type="ECO:0000256" key="3">
    <source>
        <dbReference type="ARBA" id="ARBA00012483"/>
    </source>
</evidence>
<keyword evidence="5" id="KW-0479">Metal-binding</keyword>
<dbReference type="PANTHER" id="PTHR12622">
    <property type="entry name" value="DELTEX-RELATED"/>
    <property type="match status" value="1"/>
</dbReference>
<comment type="catalytic activity">
    <reaction evidence="1">
        <text>S-ubiquitinyl-[E2 ubiquitin-conjugating enzyme]-L-cysteine + [acceptor protein]-L-lysine = [E2 ubiquitin-conjugating enzyme]-L-cysteine + N(6)-ubiquitinyl-[acceptor protein]-L-lysine.</text>
        <dbReference type="EC" id="2.3.2.27"/>
    </reaction>
</comment>
<protein>
    <recommendedName>
        <fullName evidence="3">RING-type E3 ubiquitin transferase</fullName>
        <ecNumber evidence="3">2.3.2.27</ecNumber>
    </recommendedName>
</protein>
<organism evidence="7 8">
    <name type="scientific">Euplotes crassus</name>
    <dbReference type="NCBI Taxonomy" id="5936"/>
    <lineage>
        <taxon>Eukaryota</taxon>
        <taxon>Sar</taxon>
        <taxon>Alveolata</taxon>
        <taxon>Ciliophora</taxon>
        <taxon>Intramacronucleata</taxon>
        <taxon>Spirotrichea</taxon>
        <taxon>Hypotrichia</taxon>
        <taxon>Euplotida</taxon>
        <taxon>Euplotidae</taxon>
        <taxon>Moneuplotes</taxon>
    </lineage>
</organism>
<dbReference type="EMBL" id="CAMPGE010012566">
    <property type="protein sequence ID" value="CAI2371335.1"/>
    <property type="molecule type" value="Genomic_DNA"/>
</dbReference>
<feature type="domain" description="Deltex C-terminal" evidence="6">
    <location>
        <begin position="159"/>
        <end position="288"/>
    </location>
</feature>
<comment type="caution">
    <text evidence="7">The sequence shown here is derived from an EMBL/GenBank/DDBJ whole genome shotgun (WGS) entry which is preliminary data.</text>
</comment>
<accession>A0AAD1XE72</accession>
<evidence type="ECO:0000256" key="2">
    <source>
        <dbReference type="ARBA" id="ARBA00004906"/>
    </source>
</evidence>
<dbReference type="InterPro" id="IPR013083">
    <property type="entry name" value="Znf_RING/FYVE/PHD"/>
</dbReference>
<dbReference type="AlphaFoldDB" id="A0AAD1XE72"/>